<dbReference type="AlphaFoldDB" id="A0A8S1GYS8"/>
<evidence type="ECO:0000256" key="1">
    <source>
        <dbReference type="ARBA" id="ARBA00004123"/>
    </source>
</evidence>
<comment type="similarity">
    <text evidence="2 10">Belongs to the WD repeat HIR1 family.</text>
</comment>
<accession>A0A8S1GYS8</accession>
<dbReference type="PANTHER" id="PTHR13831:SF0">
    <property type="entry name" value="PROTEIN HIRA"/>
    <property type="match status" value="1"/>
</dbReference>
<comment type="function">
    <text evidence="10">Required for replication-independent chromatin assembly and for the periodic repression of histone gene transcription during the cell cycle.</text>
</comment>
<evidence type="ECO:0000256" key="5">
    <source>
        <dbReference type="ARBA" id="ARBA00022853"/>
    </source>
</evidence>
<protein>
    <recommendedName>
        <fullName evidence="10">Protein HIRA</fullName>
    </recommendedName>
</protein>
<dbReference type="SUPFAM" id="SSF50978">
    <property type="entry name" value="WD40 repeat-like"/>
    <property type="match status" value="2"/>
</dbReference>
<feature type="repeat" description="WD" evidence="9">
    <location>
        <begin position="166"/>
        <end position="201"/>
    </location>
</feature>
<dbReference type="SMART" id="SM00320">
    <property type="entry name" value="WD40"/>
    <property type="match status" value="5"/>
</dbReference>
<keyword evidence="8 10" id="KW-0539">Nucleus</keyword>
<dbReference type="EMBL" id="CAJGYM010000008">
    <property type="protein sequence ID" value="CAD6188619.1"/>
    <property type="molecule type" value="Genomic_DNA"/>
</dbReference>
<evidence type="ECO:0000313" key="14">
    <source>
        <dbReference type="EMBL" id="CAD6188619.1"/>
    </source>
</evidence>
<evidence type="ECO:0000256" key="4">
    <source>
        <dbReference type="ARBA" id="ARBA00022737"/>
    </source>
</evidence>
<keyword evidence="3 9" id="KW-0853">WD repeat</keyword>
<feature type="compositionally biased region" description="Polar residues" evidence="11">
    <location>
        <begin position="540"/>
        <end position="555"/>
    </location>
</feature>
<evidence type="ECO:0000256" key="11">
    <source>
        <dbReference type="SAM" id="MobiDB-lite"/>
    </source>
</evidence>
<dbReference type="Pfam" id="PF07569">
    <property type="entry name" value="Hira"/>
    <property type="match status" value="1"/>
</dbReference>
<evidence type="ECO:0000259" key="13">
    <source>
        <dbReference type="Pfam" id="PF24105"/>
    </source>
</evidence>
<feature type="domain" description="Protein HIRA-like C-terminal" evidence="12">
    <location>
        <begin position="675"/>
        <end position="857"/>
    </location>
</feature>
<dbReference type="GO" id="GO:0006355">
    <property type="term" value="P:regulation of DNA-templated transcription"/>
    <property type="evidence" value="ECO:0007669"/>
    <property type="project" value="InterPro"/>
</dbReference>
<dbReference type="PROSITE" id="PS50294">
    <property type="entry name" value="WD_REPEATS_REGION"/>
    <property type="match status" value="3"/>
</dbReference>
<feature type="repeat" description="WD" evidence="9">
    <location>
        <begin position="124"/>
        <end position="156"/>
    </location>
</feature>
<keyword evidence="6 10" id="KW-0805">Transcription regulation</keyword>
<evidence type="ECO:0000259" key="12">
    <source>
        <dbReference type="Pfam" id="PF07569"/>
    </source>
</evidence>
<comment type="subcellular location">
    <subcellularLocation>
        <location evidence="1 10">Nucleus</location>
    </subcellularLocation>
</comment>
<feature type="region of interest" description="Disordered" evidence="11">
    <location>
        <begin position="377"/>
        <end position="396"/>
    </location>
</feature>
<feature type="region of interest" description="Disordered" evidence="11">
    <location>
        <begin position="498"/>
        <end position="562"/>
    </location>
</feature>
<dbReference type="Gene3D" id="2.130.10.10">
    <property type="entry name" value="YVTN repeat-like/Quinoprotein amine dehydrogenase"/>
    <property type="match status" value="3"/>
</dbReference>
<dbReference type="InterPro" id="IPR055410">
    <property type="entry name" value="Beta-prop_CAF1B_HIR1"/>
</dbReference>
<organism evidence="14 15">
    <name type="scientific">Caenorhabditis auriculariae</name>
    <dbReference type="NCBI Taxonomy" id="2777116"/>
    <lineage>
        <taxon>Eukaryota</taxon>
        <taxon>Metazoa</taxon>
        <taxon>Ecdysozoa</taxon>
        <taxon>Nematoda</taxon>
        <taxon>Chromadorea</taxon>
        <taxon>Rhabditida</taxon>
        <taxon>Rhabditina</taxon>
        <taxon>Rhabditomorpha</taxon>
        <taxon>Rhabditoidea</taxon>
        <taxon>Rhabditidae</taxon>
        <taxon>Peloderinae</taxon>
        <taxon>Caenorhabditis</taxon>
    </lineage>
</organism>
<dbReference type="InterPro" id="IPR001680">
    <property type="entry name" value="WD40_rpt"/>
</dbReference>
<dbReference type="Pfam" id="PF24105">
    <property type="entry name" value="Beta-prop_CAF1B_HIR1"/>
    <property type="match status" value="1"/>
</dbReference>
<evidence type="ECO:0000256" key="2">
    <source>
        <dbReference type="ARBA" id="ARBA00007306"/>
    </source>
</evidence>
<keyword evidence="10" id="KW-0678">Repressor</keyword>
<evidence type="ECO:0000256" key="10">
    <source>
        <dbReference type="RuleBase" id="RU364014"/>
    </source>
</evidence>
<keyword evidence="4 10" id="KW-0677">Repeat</keyword>
<dbReference type="GO" id="GO:0000785">
    <property type="term" value="C:chromatin"/>
    <property type="evidence" value="ECO:0007669"/>
    <property type="project" value="TreeGrafter"/>
</dbReference>
<dbReference type="GO" id="GO:0006351">
    <property type="term" value="P:DNA-templated transcription"/>
    <property type="evidence" value="ECO:0007669"/>
    <property type="project" value="InterPro"/>
</dbReference>
<feature type="compositionally biased region" description="Acidic residues" evidence="11">
    <location>
        <begin position="518"/>
        <end position="534"/>
    </location>
</feature>
<dbReference type="PANTHER" id="PTHR13831">
    <property type="entry name" value="MEMBER OF THE HIR1 FAMILY OF WD-REPEAT PROTEINS"/>
    <property type="match status" value="1"/>
</dbReference>
<dbReference type="InterPro" id="IPR019015">
    <property type="entry name" value="HIRA_B_motif"/>
</dbReference>
<evidence type="ECO:0000313" key="15">
    <source>
        <dbReference type="Proteomes" id="UP000835052"/>
    </source>
</evidence>
<comment type="caution">
    <text evidence="14">The sequence shown here is derived from an EMBL/GenBank/DDBJ whole genome shotgun (WGS) entry which is preliminary data.</text>
</comment>
<evidence type="ECO:0000256" key="3">
    <source>
        <dbReference type="ARBA" id="ARBA00022574"/>
    </source>
</evidence>
<dbReference type="InterPro" id="IPR015943">
    <property type="entry name" value="WD40/YVTN_repeat-like_dom_sf"/>
</dbReference>
<dbReference type="Proteomes" id="UP000835052">
    <property type="component" value="Unassembled WGS sequence"/>
</dbReference>
<dbReference type="GO" id="GO:0000417">
    <property type="term" value="C:HIR complex"/>
    <property type="evidence" value="ECO:0007669"/>
    <property type="project" value="TreeGrafter"/>
</dbReference>
<proteinExistence type="inferred from homology"/>
<dbReference type="InterPro" id="IPR031120">
    <property type="entry name" value="HIR1-like"/>
</dbReference>
<evidence type="ECO:0000256" key="9">
    <source>
        <dbReference type="PROSITE-ProRule" id="PRU00221"/>
    </source>
</evidence>
<dbReference type="GO" id="GO:0031491">
    <property type="term" value="F:nucleosome binding"/>
    <property type="evidence" value="ECO:0007669"/>
    <property type="project" value="TreeGrafter"/>
</dbReference>
<feature type="repeat" description="WD" evidence="9">
    <location>
        <begin position="64"/>
        <end position="96"/>
    </location>
</feature>
<evidence type="ECO:0000256" key="8">
    <source>
        <dbReference type="ARBA" id="ARBA00023242"/>
    </source>
</evidence>
<dbReference type="InterPro" id="IPR036322">
    <property type="entry name" value="WD40_repeat_dom_sf"/>
</dbReference>
<dbReference type="Pfam" id="PF09453">
    <property type="entry name" value="HIRA_B"/>
    <property type="match status" value="1"/>
</dbReference>
<keyword evidence="15" id="KW-1185">Reference proteome</keyword>
<feature type="region of interest" description="Disordered" evidence="11">
    <location>
        <begin position="460"/>
        <end position="486"/>
    </location>
</feature>
<keyword evidence="7 10" id="KW-0804">Transcription</keyword>
<gene>
    <name evidence="14" type="ORF">CAUJ_LOCUS4538</name>
</gene>
<dbReference type="PROSITE" id="PS50082">
    <property type="entry name" value="WD_REPEATS_2"/>
    <property type="match status" value="3"/>
</dbReference>
<feature type="domain" description="CAF1B/HIR1 beta-propeller" evidence="13">
    <location>
        <begin position="1"/>
        <end position="353"/>
    </location>
</feature>
<dbReference type="OrthoDB" id="1741719at2759"/>
<name>A0A8S1GYS8_9PELO</name>
<evidence type="ECO:0000256" key="7">
    <source>
        <dbReference type="ARBA" id="ARBA00023163"/>
    </source>
</evidence>
<sequence length="900" mass="99002">MQLRIPAWVNHDGGAIYSIDCHPTNDKFATCGQGDTGGAGVVIVWNLAAVLSNDPGNLPKSLCTIRHNSGVNCVRWSPDGKRLACASDDNNVVVYEYAGRVQSVGSITSAGGSNSERYKECAILRGHTMEVLCVEWSLDRKYLASSSIDSRIFIWNASKLHEKVTVLQQEGAVKGISWDPIGKYLASISSDKSLRLWKTDNWFCDTTIRKPFEESSQTTMFSRMDWSADGQYLFAPTATNNEGPTAQIFDRQTWEYSRDFVGHRKATTCVRVLPRLLSYTNVKGKMKTVTCLAIGSRDKSVSVWLIPGIIRPVLVFHRLFKHSVMDMSWKGLNLGVCSQDGSVVFMSFSEKNLGAVLSNAAMAETCEKLYRTRPLQYRDEAEEDGNGEDSLHDRSFNSSFVETPQDLVSSKKNLAASKSAATAVKTINPAVKAIEKKLMDERKQQVEQVKDGKRRIQPVFLGTTRGDVDEAAPSAPANTETAPPKVVKTAITVPTVPKRVPLEKAEGTTAKRKKVESEDSTEESSESSDSDDSEATTATRNAPSTSAPQIITSTMFKKPQMRPVETTRVQVIEGATVLDPPEQKTSFVEPLPHDKLSRLIDVNNKWRCAGVEATRVSLKRAQSDESAEDTVEWAVVVASPVLIVAANKLWCVLGCGDRCLRIFCTQTSSSRCCLQLDSLPVRIGLNEHCVFVLTQMGKLSTWNLQEMCAVVTKQAIFECVTSGSVDANVNSLAISERGIPLISFSSGSTYTFSTKLQCWQLVECRSQLSRLHEADAESQLGDGQMSRVLKRMPKPTILANVPPTISKVINETRLEQLLQSAEAFQSSKDFKSTLLVYVEQLLTNGGAAKLQYILNWLEGPANICGLKRGALRADVVSLIESRRPDILPNSLETGAKRSLI</sequence>
<dbReference type="GO" id="GO:0005634">
    <property type="term" value="C:nucleus"/>
    <property type="evidence" value="ECO:0007669"/>
    <property type="project" value="UniProtKB-SubCell"/>
</dbReference>
<evidence type="ECO:0000256" key="6">
    <source>
        <dbReference type="ARBA" id="ARBA00023015"/>
    </source>
</evidence>
<keyword evidence="5 10" id="KW-0156">Chromatin regulator</keyword>
<dbReference type="InterPro" id="IPR011494">
    <property type="entry name" value="HIRA-like_C"/>
</dbReference>
<reference evidence="14" key="1">
    <citation type="submission" date="2020-10" db="EMBL/GenBank/DDBJ databases">
        <authorList>
            <person name="Kikuchi T."/>
        </authorList>
    </citation>
    <scope>NUCLEOTIDE SEQUENCE</scope>
    <source>
        <strain evidence="14">NKZ352</strain>
    </source>
</reference>
<dbReference type="GO" id="GO:0006338">
    <property type="term" value="P:chromatin remodeling"/>
    <property type="evidence" value="ECO:0007669"/>
    <property type="project" value="InterPro"/>
</dbReference>